<dbReference type="CDD" id="cd03429">
    <property type="entry name" value="NUDIX_NADH_pyrophosphatase_Nudt13"/>
    <property type="match status" value="1"/>
</dbReference>
<dbReference type="GO" id="GO:0016787">
    <property type="term" value="F:hydrolase activity"/>
    <property type="evidence" value="ECO:0007669"/>
    <property type="project" value="UniProtKB-KW"/>
</dbReference>
<evidence type="ECO:0000256" key="6">
    <source>
        <dbReference type="ARBA" id="ARBA00022801"/>
    </source>
</evidence>
<comment type="cofactor">
    <cofactor evidence="2">
        <name>Zn(2+)</name>
        <dbReference type="ChEBI" id="CHEBI:29105"/>
    </cofactor>
</comment>
<proteinExistence type="inferred from homology"/>
<comment type="catalytic activity">
    <reaction evidence="9">
        <text>a 5'-end NAD(+)-phospho-ribonucleoside in mRNA + H2O = a 5'-end phospho-adenosine-phospho-ribonucleoside in mRNA + beta-nicotinamide D-ribonucleotide + 2 H(+)</text>
        <dbReference type="Rhea" id="RHEA:60876"/>
        <dbReference type="Rhea" id="RHEA-COMP:15698"/>
        <dbReference type="Rhea" id="RHEA-COMP:15719"/>
        <dbReference type="ChEBI" id="CHEBI:14649"/>
        <dbReference type="ChEBI" id="CHEBI:15377"/>
        <dbReference type="ChEBI" id="CHEBI:15378"/>
        <dbReference type="ChEBI" id="CHEBI:144029"/>
        <dbReference type="ChEBI" id="CHEBI:144051"/>
    </reaction>
    <physiologicalReaction direction="left-to-right" evidence="9">
        <dbReference type="Rhea" id="RHEA:60877"/>
    </physiologicalReaction>
</comment>
<dbReference type="InterPro" id="IPR015797">
    <property type="entry name" value="NUDIX_hydrolase-like_dom_sf"/>
</dbReference>
<evidence type="ECO:0000313" key="11">
    <source>
        <dbReference type="EMBL" id="MFC7289648.1"/>
    </source>
</evidence>
<protein>
    <recommendedName>
        <fullName evidence="4">NAD(+) diphosphatase</fullName>
        <ecNumber evidence="4">3.6.1.22</ecNumber>
    </recommendedName>
</protein>
<dbReference type="Gene3D" id="3.90.79.10">
    <property type="entry name" value="Nucleoside Triphosphate Pyrophosphohydrolase"/>
    <property type="match status" value="1"/>
</dbReference>
<keyword evidence="5" id="KW-0479">Metal-binding</keyword>
<keyword evidence="12" id="KW-1185">Reference proteome</keyword>
<comment type="cofactor">
    <cofactor evidence="1">
        <name>Mg(2+)</name>
        <dbReference type="ChEBI" id="CHEBI:18420"/>
    </cofactor>
</comment>
<evidence type="ECO:0000256" key="3">
    <source>
        <dbReference type="ARBA" id="ARBA00009595"/>
    </source>
</evidence>
<name>A0ABW2IFE1_9BURK</name>
<gene>
    <name evidence="11" type="ORF">ACFQPC_16490</name>
</gene>
<evidence type="ECO:0000256" key="5">
    <source>
        <dbReference type="ARBA" id="ARBA00022723"/>
    </source>
</evidence>
<dbReference type="SUPFAM" id="SSF55811">
    <property type="entry name" value="Nudix"/>
    <property type="match status" value="1"/>
</dbReference>
<evidence type="ECO:0000256" key="2">
    <source>
        <dbReference type="ARBA" id="ARBA00001947"/>
    </source>
</evidence>
<evidence type="ECO:0000256" key="8">
    <source>
        <dbReference type="ARBA" id="ARBA00023027"/>
    </source>
</evidence>
<sequence length="173" mass="19883">MKYCLECGRKLVLKVCGEEGEVPFCDECQVFRFPVFSTAISTAILNREKNKILLLQQSNRNDYTLLAGYVTKGEDAENTLVREVKEEVGLNIVSYEFMRSRYFARTNTLMLNYLSIADSEIVPGLNAEVEKAVWFSFDDALKNIKEKSLAKIFLSAIIDRVSMRRESLRFPEK</sequence>
<evidence type="ECO:0000256" key="7">
    <source>
        <dbReference type="ARBA" id="ARBA00022842"/>
    </source>
</evidence>
<evidence type="ECO:0000256" key="9">
    <source>
        <dbReference type="ARBA" id="ARBA00023679"/>
    </source>
</evidence>
<dbReference type="InterPro" id="IPR049734">
    <property type="entry name" value="NudC-like_C"/>
</dbReference>
<dbReference type="EC" id="3.6.1.22" evidence="4"/>
<dbReference type="EMBL" id="JBHTBU010000002">
    <property type="protein sequence ID" value="MFC7289648.1"/>
    <property type="molecule type" value="Genomic_DNA"/>
</dbReference>
<dbReference type="PANTHER" id="PTHR42904">
    <property type="entry name" value="NUDIX HYDROLASE, NUDC SUBFAMILY"/>
    <property type="match status" value="1"/>
</dbReference>
<keyword evidence="6 11" id="KW-0378">Hydrolase</keyword>
<evidence type="ECO:0000256" key="1">
    <source>
        <dbReference type="ARBA" id="ARBA00001946"/>
    </source>
</evidence>
<dbReference type="PROSITE" id="PS00893">
    <property type="entry name" value="NUDIX_BOX"/>
    <property type="match status" value="1"/>
</dbReference>
<dbReference type="PROSITE" id="PS51462">
    <property type="entry name" value="NUDIX"/>
    <property type="match status" value="1"/>
</dbReference>
<dbReference type="PANTHER" id="PTHR42904:SF6">
    <property type="entry name" value="NAD-CAPPED RNA HYDROLASE NUDT12"/>
    <property type="match status" value="1"/>
</dbReference>
<dbReference type="RefSeq" id="WP_382272922.1">
    <property type="nucleotide sequence ID" value="NZ_JBHTBU010000002.1"/>
</dbReference>
<keyword evidence="8" id="KW-0520">NAD</keyword>
<comment type="similarity">
    <text evidence="3">Belongs to the Nudix hydrolase family. NudC subfamily.</text>
</comment>
<evidence type="ECO:0000256" key="4">
    <source>
        <dbReference type="ARBA" id="ARBA00012381"/>
    </source>
</evidence>
<evidence type="ECO:0000259" key="10">
    <source>
        <dbReference type="PROSITE" id="PS51462"/>
    </source>
</evidence>
<reference evidence="12" key="1">
    <citation type="journal article" date="2019" name="Int. J. Syst. Evol. Microbiol.">
        <title>The Global Catalogue of Microorganisms (GCM) 10K type strain sequencing project: providing services to taxonomists for standard genome sequencing and annotation.</title>
        <authorList>
            <consortium name="The Broad Institute Genomics Platform"/>
            <consortium name="The Broad Institute Genome Sequencing Center for Infectious Disease"/>
            <person name="Wu L."/>
            <person name="Ma J."/>
        </authorList>
    </citation>
    <scope>NUCLEOTIDE SEQUENCE [LARGE SCALE GENOMIC DNA]</scope>
    <source>
        <strain evidence="12">KACC 12508</strain>
    </source>
</reference>
<accession>A0ABW2IFE1</accession>
<dbReference type="InterPro" id="IPR050241">
    <property type="entry name" value="NAD-cap_RNA_hydrolase_NudC"/>
</dbReference>
<keyword evidence="7" id="KW-0460">Magnesium</keyword>
<dbReference type="InterPro" id="IPR000086">
    <property type="entry name" value="NUDIX_hydrolase_dom"/>
</dbReference>
<comment type="caution">
    <text evidence="11">The sequence shown here is derived from an EMBL/GenBank/DDBJ whole genome shotgun (WGS) entry which is preliminary data.</text>
</comment>
<dbReference type="InterPro" id="IPR020084">
    <property type="entry name" value="NUDIX_hydrolase_CS"/>
</dbReference>
<dbReference type="Proteomes" id="UP001596542">
    <property type="component" value="Unassembled WGS sequence"/>
</dbReference>
<dbReference type="Pfam" id="PF00293">
    <property type="entry name" value="NUDIX"/>
    <property type="match status" value="1"/>
</dbReference>
<evidence type="ECO:0000313" key="12">
    <source>
        <dbReference type="Proteomes" id="UP001596542"/>
    </source>
</evidence>
<feature type="domain" description="Nudix hydrolase" evidence="10">
    <location>
        <begin position="35"/>
        <end position="157"/>
    </location>
</feature>
<organism evidence="11 12">
    <name type="scientific">Herminiimonas glaciei</name>
    <dbReference type="NCBI Taxonomy" id="523788"/>
    <lineage>
        <taxon>Bacteria</taxon>
        <taxon>Pseudomonadati</taxon>
        <taxon>Pseudomonadota</taxon>
        <taxon>Betaproteobacteria</taxon>
        <taxon>Burkholderiales</taxon>
        <taxon>Oxalobacteraceae</taxon>
        <taxon>Herminiimonas</taxon>
    </lineage>
</organism>